<evidence type="ECO:0000313" key="4">
    <source>
        <dbReference type="Proteomes" id="UP000000343"/>
    </source>
</evidence>
<dbReference type="Proteomes" id="UP000000343">
    <property type="component" value="Chromosome"/>
</dbReference>
<accession>E8X4W0</accession>
<name>E8X4W0_GRATM</name>
<protein>
    <recommendedName>
        <fullName evidence="5">Lipoprotein</fullName>
    </recommendedName>
</protein>
<sequence length="137" mass="14694">MKDFGAKLTLILTFFAAALLLMAACYAQPGPLPDGPGGGPPTVEQELARMTWALALSEAQGRAILPILEDRHYEVGALMRNGAGREANEAQVHAIFEETDGEIKVLLAEEQQAIFDAMRPPRPPDGATARVDRIAGQ</sequence>
<evidence type="ECO:0000256" key="2">
    <source>
        <dbReference type="SAM" id="SignalP"/>
    </source>
</evidence>
<evidence type="ECO:0000256" key="1">
    <source>
        <dbReference type="SAM" id="MobiDB-lite"/>
    </source>
</evidence>
<gene>
    <name evidence="3" type="ordered locus">AciX9_3596</name>
</gene>
<dbReference type="AlphaFoldDB" id="E8X4W0"/>
<feature type="signal peptide" evidence="2">
    <location>
        <begin position="1"/>
        <end position="27"/>
    </location>
</feature>
<evidence type="ECO:0000313" key="3">
    <source>
        <dbReference type="EMBL" id="ADW70599.1"/>
    </source>
</evidence>
<feature type="chain" id="PRO_5003234377" description="Lipoprotein" evidence="2">
    <location>
        <begin position="28"/>
        <end position="137"/>
    </location>
</feature>
<evidence type="ECO:0008006" key="5">
    <source>
        <dbReference type="Google" id="ProtNLM"/>
    </source>
</evidence>
<reference evidence="4" key="1">
    <citation type="submission" date="2011-01" db="EMBL/GenBank/DDBJ databases">
        <title>Complete sequence of chromosome of Acidobacterium sp. MP5ACTX9.</title>
        <authorList>
            <consortium name="US DOE Joint Genome Institute"/>
            <person name="Lucas S."/>
            <person name="Copeland A."/>
            <person name="Lapidus A."/>
            <person name="Cheng J.-F."/>
            <person name="Goodwin L."/>
            <person name="Pitluck S."/>
            <person name="Teshima H."/>
            <person name="Detter J.C."/>
            <person name="Han C."/>
            <person name="Tapia R."/>
            <person name="Land M."/>
            <person name="Hauser L."/>
            <person name="Kyrpides N."/>
            <person name="Ivanova N."/>
            <person name="Ovchinnikova G."/>
            <person name="Pagani I."/>
            <person name="Rawat S.R."/>
            <person name="Mannisto M."/>
            <person name="Haggblom M.M."/>
            <person name="Woyke T."/>
        </authorList>
    </citation>
    <scope>NUCLEOTIDE SEQUENCE [LARGE SCALE GENOMIC DNA]</scope>
    <source>
        <strain evidence="4">MP5ACTX9</strain>
    </source>
</reference>
<keyword evidence="4" id="KW-1185">Reference proteome</keyword>
<dbReference type="PROSITE" id="PS51257">
    <property type="entry name" value="PROKAR_LIPOPROTEIN"/>
    <property type="match status" value="1"/>
</dbReference>
<dbReference type="HOGENOM" id="CLU_1862357_0_0_0"/>
<proteinExistence type="predicted"/>
<dbReference type="KEGG" id="acm:AciX9_3596"/>
<dbReference type="RefSeq" id="WP_013581910.1">
    <property type="nucleotide sequence ID" value="NC_015064.1"/>
</dbReference>
<feature type="region of interest" description="Disordered" evidence="1">
    <location>
        <begin position="117"/>
        <end position="137"/>
    </location>
</feature>
<dbReference type="PaxDb" id="1198114-AciX9_3596"/>
<keyword evidence="2" id="KW-0732">Signal</keyword>
<dbReference type="EMBL" id="CP002480">
    <property type="protein sequence ID" value="ADW70599.1"/>
    <property type="molecule type" value="Genomic_DNA"/>
</dbReference>
<organism evidence="4">
    <name type="scientific">Granulicella tundricola (strain ATCC BAA-1859 / DSM 23138 / MP5ACTX9)</name>
    <dbReference type="NCBI Taxonomy" id="1198114"/>
    <lineage>
        <taxon>Bacteria</taxon>
        <taxon>Pseudomonadati</taxon>
        <taxon>Acidobacteriota</taxon>
        <taxon>Terriglobia</taxon>
        <taxon>Terriglobales</taxon>
        <taxon>Acidobacteriaceae</taxon>
        <taxon>Granulicella</taxon>
    </lineage>
</organism>